<dbReference type="EMBL" id="MHIB01000016">
    <property type="protein sequence ID" value="OGY44460.1"/>
    <property type="molecule type" value="Genomic_DNA"/>
</dbReference>
<feature type="transmembrane region" description="Helical" evidence="7">
    <location>
        <begin position="12"/>
        <end position="32"/>
    </location>
</feature>
<keyword evidence="3" id="KW-1003">Cell membrane</keyword>
<dbReference type="PANTHER" id="PTHR33778">
    <property type="entry name" value="PROTEIN MGTC"/>
    <property type="match status" value="1"/>
</dbReference>
<evidence type="ECO:0000256" key="3">
    <source>
        <dbReference type="ARBA" id="ARBA00022475"/>
    </source>
</evidence>
<dbReference type="Pfam" id="PF02308">
    <property type="entry name" value="MgtC"/>
    <property type="match status" value="1"/>
</dbReference>
<evidence type="ECO:0000256" key="5">
    <source>
        <dbReference type="ARBA" id="ARBA00022989"/>
    </source>
</evidence>
<dbReference type="PANTHER" id="PTHR33778:SF1">
    <property type="entry name" value="MAGNESIUM TRANSPORTER YHID-RELATED"/>
    <property type="match status" value="1"/>
</dbReference>
<evidence type="ECO:0000313" key="9">
    <source>
        <dbReference type="EMBL" id="OGY44460.1"/>
    </source>
</evidence>
<evidence type="ECO:0000256" key="1">
    <source>
        <dbReference type="ARBA" id="ARBA00004651"/>
    </source>
</evidence>
<evidence type="ECO:0000313" key="10">
    <source>
        <dbReference type="Proteomes" id="UP000178930"/>
    </source>
</evidence>
<evidence type="ECO:0000256" key="4">
    <source>
        <dbReference type="ARBA" id="ARBA00022692"/>
    </source>
</evidence>
<keyword evidence="4 7" id="KW-0812">Transmembrane</keyword>
<comment type="subcellular location">
    <subcellularLocation>
        <location evidence="1">Cell membrane</location>
        <topology evidence="1">Multi-pass membrane protein</topology>
    </subcellularLocation>
</comment>
<dbReference type="InterPro" id="IPR003416">
    <property type="entry name" value="MgtC/SapB/SrpB/YhiD_fam"/>
</dbReference>
<evidence type="ECO:0000256" key="7">
    <source>
        <dbReference type="SAM" id="Phobius"/>
    </source>
</evidence>
<dbReference type="STRING" id="1797532.A2729_02240"/>
<evidence type="ECO:0000256" key="6">
    <source>
        <dbReference type="ARBA" id="ARBA00023136"/>
    </source>
</evidence>
<keyword evidence="6 7" id="KW-0472">Membrane</keyword>
<keyword evidence="5 7" id="KW-1133">Transmembrane helix</keyword>
<feature type="domain" description="MgtC/SapB/SrpB/YhiD N-terminal" evidence="8">
    <location>
        <begin position="1"/>
        <end position="103"/>
    </location>
</feature>
<dbReference type="PRINTS" id="PR01837">
    <property type="entry name" value="MGTCSAPBPROT"/>
</dbReference>
<evidence type="ECO:0000259" key="8">
    <source>
        <dbReference type="Pfam" id="PF02308"/>
    </source>
</evidence>
<evidence type="ECO:0000256" key="2">
    <source>
        <dbReference type="ARBA" id="ARBA00009298"/>
    </source>
</evidence>
<comment type="similarity">
    <text evidence="2">Belongs to the MgtC/SapB family.</text>
</comment>
<name>A0A1G1XY01_9BACT</name>
<dbReference type="Proteomes" id="UP000178930">
    <property type="component" value="Unassembled WGS sequence"/>
</dbReference>
<gene>
    <name evidence="9" type="ORF">A2729_02240</name>
</gene>
<protein>
    <recommendedName>
        <fullName evidence="8">MgtC/SapB/SrpB/YhiD N-terminal domain-containing protein</fullName>
    </recommendedName>
</protein>
<dbReference type="AlphaFoldDB" id="A0A1G1XY01"/>
<feature type="transmembrane region" description="Helical" evidence="7">
    <location>
        <begin position="85"/>
        <end position="103"/>
    </location>
</feature>
<reference evidence="9 10" key="1">
    <citation type="journal article" date="2016" name="Nat. Commun.">
        <title>Thousands of microbial genomes shed light on interconnected biogeochemical processes in an aquifer system.</title>
        <authorList>
            <person name="Anantharaman K."/>
            <person name="Brown C.T."/>
            <person name="Hug L.A."/>
            <person name="Sharon I."/>
            <person name="Castelle C.J."/>
            <person name="Probst A.J."/>
            <person name="Thomas B.C."/>
            <person name="Singh A."/>
            <person name="Wilkins M.J."/>
            <person name="Karaoz U."/>
            <person name="Brodie E.L."/>
            <person name="Williams K.H."/>
            <person name="Hubbard S.S."/>
            <person name="Banfield J.F."/>
        </authorList>
    </citation>
    <scope>NUCLEOTIDE SEQUENCE [LARGE SCALE GENOMIC DNA]</scope>
</reference>
<dbReference type="GO" id="GO:0005886">
    <property type="term" value="C:plasma membrane"/>
    <property type="evidence" value="ECO:0007669"/>
    <property type="project" value="UniProtKB-SubCell"/>
</dbReference>
<organism evidence="9 10">
    <name type="scientific">Candidatus Buchananbacteria bacterium RIFCSPHIGHO2_01_FULL_39_14</name>
    <dbReference type="NCBI Taxonomy" id="1797532"/>
    <lineage>
        <taxon>Bacteria</taxon>
        <taxon>Candidatus Buchananiibacteriota</taxon>
    </lineage>
</organism>
<sequence length="117" mass="12355">MEREFKHKPAGLRTNILVGLGSTLVMIVSQQFDADPSRIAAGVITGIGFLCAGLVLKVGDEVLDITTAATIWIVSAIGLAVGSGYYSAAILTTLLALLVLYLFGSDHLRKVIHLSSK</sequence>
<dbReference type="InterPro" id="IPR049177">
    <property type="entry name" value="MgtC_SapB_SrpB_YhiD_N"/>
</dbReference>
<comment type="caution">
    <text evidence="9">The sequence shown here is derived from an EMBL/GenBank/DDBJ whole genome shotgun (WGS) entry which is preliminary data.</text>
</comment>
<feature type="transmembrane region" description="Helical" evidence="7">
    <location>
        <begin position="38"/>
        <end position="55"/>
    </location>
</feature>
<accession>A0A1G1XY01</accession>
<proteinExistence type="inferred from homology"/>